<organism evidence="1 2">
    <name type="scientific">Mucuna pruriens</name>
    <name type="common">Velvet bean</name>
    <name type="synonym">Dolichos pruriens</name>
    <dbReference type="NCBI Taxonomy" id="157652"/>
    <lineage>
        <taxon>Eukaryota</taxon>
        <taxon>Viridiplantae</taxon>
        <taxon>Streptophyta</taxon>
        <taxon>Embryophyta</taxon>
        <taxon>Tracheophyta</taxon>
        <taxon>Spermatophyta</taxon>
        <taxon>Magnoliopsida</taxon>
        <taxon>eudicotyledons</taxon>
        <taxon>Gunneridae</taxon>
        <taxon>Pentapetalae</taxon>
        <taxon>rosids</taxon>
        <taxon>fabids</taxon>
        <taxon>Fabales</taxon>
        <taxon>Fabaceae</taxon>
        <taxon>Papilionoideae</taxon>
        <taxon>50 kb inversion clade</taxon>
        <taxon>NPAAA clade</taxon>
        <taxon>indigoferoid/millettioid clade</taxon>
        <taxon>Phaseoleae</taxon>
        <taxon>Mucuna</taxon>
    </lineage>
</organism>
<accession>A0A371HB95</accession>
<dbReference type="OrthoDB" id="1633836at2759"/>
<protein>
    <submittedName>
        <fullName evidence="1">Uncharacterized protein</fullName>
    </submittedName>
</protein>
<dbReference type="Proteomes" id="UP000257109">
    <property type="component" value="Unassembled WGS sequence"/>
</dbReference>
<dbReference type="EMBL" id="QJKJ01003076">
    <property type="protein sequence ID" value="RDY00078.1"/>
    <property type="molecule type" value="Genomic_DNA"/>
</dbReference>
<comment type="caution">
    <text evidence="1">The sequence shown here is derived from an EMBL/GenBank/DDBJ whole genome shotgun (WGS) entry which is preliminary data.</text>
</comment>
<evidence type="ECO:0000313" key="2">
    <source>
        <dbReference type="Proteomes" id="UP000257109"/>
    </source>
</evidence>
<name>A0A371HB95_MUCPR</name>
<proteinExistence type="predicted"/>
<reference evidence="1" key="1">
    <citation type="submission" date="2018-05" db="EMBL/GenBank/DDBJ databases">
        <title>Draft genome of Mucuna pruriens seed.</title>
        <authorList>
            <person name="Nnadi N.E."/>
            <person name="Vos R."/>
            <person name="Hasami M.H."/>
            <person name="Devisetty U.K."/>
            <person name="Aguiy J.C."/>
        </authorList>
    </citation>
    <scope>NUCLEOTIDE SEQUENCE [LARGE SCALE GENOMIC DNA]</scope>
    <source>
        <strain evidence="1">JCA_2017</strain>
    </source>
</reference>
<feature type="non-terminal residue" evidence="1">
    <location>
        <position position="1"/>
    </location>
</feature>
<dbReference type="AlphaFoldDB" id="A0A371HB95"/>
<keyword evidence="2" id="KW-1185">Reference proteome</keyword>
<gene>
    <name evidence="1" type="ORF">CR513_16784</name>
</gene>
<sequence length="137" mass="16243">MECLQASYLIKIPSLHLIFGKAYIKPWELDQENPRQYENFSKSIKSYTNKKRRMLEFEEVTPTTRIGRVIKSKKLTLKFIGPNQILRIPEIMHIPKGEQLRGKEINLVKVVRSNATINTTWELEDKMQEQHPQLFFQ</sequence>
<feature type="non-terminal residue" evidence="1">
    <location>
        <position position="137"/>
    </location>
</feature>
<evidence type="ECO:0000313" key="1">
    <source>
        <dbReference type="EMBL" id="RDY00078.1"/>
    </source>
</evidence>